<dbReference type="EMBL" id="AJYC02000090">
    <property type="protein sequence ID" value="EKT79049.1"/>
    <property type="molecule type" value="Genomic_DNA"/>
</dbReference>
<dbReference type="AlphaFoldDB" id="K8XCD5"/>
<comment type="caution">
    <text evidence="1">The sequence shown here is derived from an EMBL/GenBank/DDBJ whole genome shotgun (WGS) entry which is preliminary data.</text>
</comment>
<gene>
    <name evidence="1" type="ORF">WSS_A29204</name>
</gene>
<evidence type="ECO:0000313" key="1">
    <source>
        <dbReference type="EMBL" id="EKT79049.1"/>
    </source>
</evidence>
<accession>K8XCD5</accession>
<organism evidence="1 2">
    <name type="scientific">Rhodococcus opacus M213</name>
    <dbReference type="NCBI Taxonomy" id="1129896"/>
    <lineage>
        <taxon>Bacteria</taxon>
        <taxon>Bacillati</taxon>
        <taxon>Actinomycetota</taxon>
        <taxon>Actinomycetes</taxon>
        <taxon>Mycobacteriales</taxon>
        <taxon>Nocardiaceae</taxon>
        <taxon>Rhodococcus</taxon>
    </lineage>
</organism>
<dbReference type="Proteomes" id="UP000005951">
    <property type="component" value="Unassembled WGS sequence"/>
</dbReference>
<reference evidence="1 2" key="1">
    <citation type="journal article" date="2013" name="Genome Announc.">
        <title>Draft Genome Sequence of Rhodococcus opacus Strain M213 Shows a Diverse Catabolic Potential.</title>
        <authorList>
            <person name="Pathak A."/>
            <person name="Green S.J."/>
            <person name="Ogram A."/>
            <person name="Chauhan A."/>
        </authorList>
    </citation>
    <scope>NUCLEOTIDE SEQUENCE [LARGE SCALE GENOMIC DNA]</scope>
    <source>
        <strain evidence="1 2">M213</strain>
    </source>
</reference>
<evidence type="ECO:0000313" key="2">
    <source>
        <dbReference type="Proteomes" id="UP000005951"/>
    </source>
</evidence>
<dbReference type="RefSeq" id="WP_005261437.1">
    <property type="nucleotide sequence ID" value="NZ_AJYC02000090.1"/>
</dbReference>
<protein>
    <submittedName>
        <fullName evidence="1">Uncharacterized protein</fullName>
    </submittedName>
</protein>
<name>K8XCD5_RHOOP</name>
<proteinExistence type="predicted"/>
<sequence>MQLVRGSDLDHAFAADVLAEFTRSGWLGGRTGIGHGQIATTLTSDPDGAPVVDWREIVAARRAEALETLLALPA</sequence>